<evidence type="ECO:0000313" key="4">
    <source>
        <dbReference type="Proteomes" id="UP000579945"/>
    </source>
</evidence>
<dbReference type="PROSITE" id="PS51387">
    <property type="entry name" value="FAD_PCMH"/>
    <property type="match status" value="1"/>
</dbReference>
<evidence type="ECO:0000259" key="2">
    <source>
        <dbReference type="PROSITE" id="PS51387"/>
    </source>
</evidence>
<dbReference type="EC" id="1.1.3.41" evidence="3"/>
<dbReference type="RefSeq" id="WP_183649820.1">
    <property type="nucleotide sequence ID" value="NZ_BAAAXX010000022.1"/>
</dbReference>
<evidence type="ECO:0000256" key="1">
    <source>
        <dbReference type="ARBA" id="ARBA00023002"/>
    </source>
</evidence>
<dbReference type="GO" id="GO:0071949">
    <property type="term" value="F:FAD binding"/>
    <property type="evidence" value="ECO:0007669"/>
    <property type="project" value="InterPro"/>
</dbReference>
<dbReference type="Gene3D" id="3.30.43.10">
    <property type="entry name" value="Uridine Diphospho-n-acetylenolpyruvylglucosamine Reductase, domain 2"/>
    <property type="match status" value="1"/>
</dbReference>
<dbReference type="EMBL" id="JACIBV010000001">
    <property type="protein sequence ID" value="MBB3728202.1"/>
    <property type="molecule type" value="Genomic_DNA"/>
</dbReference>
<dbReference type="InterPro" id="IPR016166">
    <property type="entry name" value="FAD-bd_PCMH"/>
</dbReference>
<dbReference type="GO" id="GO:0050582">
    <property type="term" value="F:xylitol oxidase activity"/>
    <property type="evidence" value="ECO:0007669"/>
    <property type="project" value="UniProtKB-EC"/>
</dbReference>
<dbReference type="InterPro" id="IPR006094">
    <property type="entry name" value="Oxid_FAD_bind_N"/>
</dbReference>
<keyword evidence="1 3" id="KW-0560">Oxidoreductase</keyword>
<dbReference type="GeneID" id="95390451"/>
<name>A0A7W5V0Q0_9ACTN</name>
<dbReference type="PANTHER" id="PTHR43762">
    <property type="entry name" value="L-GULONOLACTONE OXIDASE"/>
    <property type="match status" value="1"/>
</dbReference>
<dbReference type="GO" id="GO:0003885">
    <property type="term" value="F:D-arabinono-1,4-lactone oxidase activity"/>
    <property type="evidence" value="ECO:0007669"/>
    <property type="project" value="InterPro"/>
</dbReference>
<keyword evidence="4" id="KW-1185">Reference proteome</keyword>
<dbReference type="Gene3D" id="1.10.45.10">
    <property type="entry name" value="Vanillyl-alcohol Oxidase, Chain A, domain 4"/>
    <property type="match status" value="1"/>
</dbReference>
<reference evidence="3 4" key="1">
    <citation type="submission" date="2020-08" db="EMBL/GenBank/DDBJ databases">
        <title>Sequencing the genomes of 1000 actinobacteria strains.</title>
        <authorList>
            <person name="Klenk H.-P."/>
        </authorList>
    </citation>
    <scope>NUCLEOTIDE SEQUENCE [LARGE SCALE GENOMIC DNA]</scope>
    <source>
        <strain evidence="3 4">DSM 44320</strain>
    </source>
</reference>
<proteinExistence type="predicted"/>
<dbReference type="Gene3D" id="3.30.465.10">
    <property type="match status" value="1"/>
</dbReference>
<dbReference type="InterPro" id="IPR016167">
    <property type="entry name" value="FAD-bd_PCMH_sub1"/>
</dbReference>
<dbReference type="InterPro" id="IPR016169">
    <property type="entry name" value="FAD-bd_PCMH_sub2"/>
</dbReference>
<dbReference type="Pfam" id="PF01565">
    <property type="entry name" value="FAD_binding_4"/>
    <property type="match status" value="1"/>
</dbReference>
<dbReference type="PIRSF" id="PIRSF000136">
    <property type="entry name" value="LGO_GLO"/>
    <property type="match status" value="1"/>
</dbReference>
<dbReference type="Proteomes" id="UP000579945">
    <property type="component" value="Unassembled WGS sequence"/>
</dbReference>
<organism evidence="3 4">
    <name type="scientific">Nonomuraea dietziae</name>
    <dbReference type="NCBI Taxonomy" id="65515"/>
    <lineage>
        <taxon>Bacteria</taxon>
        <taxon>Bacillati</taxon>
        <taxon>Actinomycetota</taxon>
        <taxon>Actinomycetes</taxon>
        <taxon>Streptosporangiales</taxon>
        <taxon>Streptosporangiaceae</taxon>
        <taxon>Nonomuraea</taxon>
    </lineage>
</organism>
<dbReference type="Gene3D" id="3.30.70.2520">
    <property type="match status" value="1"/>
</dbReference>
<evidence type="ECO:0000313" key="3">
    <source>
        <dbReference type="EMBL" id="MBB3728202.1"/>
    </source>
</evidence>
<dbReference type="AlphaFoldDB" id="A0A7W5V0Q0"/>
<accession>A0A7W5V0Q0</accession>
<protein>
    <submittedName>
        <fullName evidence="3">Xylitol oxidase</fullName>
        <ecNumber evidence="3">1.1.3.41</ecNumber>
    </submittedName>
</protein>
<dbReference type="InterPro" id="IPR007173">
    <property type="entry name" value="ALO_C"/>
</dbReference>
<dbReference type="Pfam" id="PF04030">
    <property type="entry name" value="ALO"/>
    <property type="match status" value="1"/>
</dbReference>
<feature type="domain" description="FAD-binding PCMH-type" evidence="2">
    <location>
        <begin position="12"/>
        <end position="174"/>
    </location>
</feature>
<dbReference type="InterPro" id="IPR016171">
    <property type="entry name" value="Vanillyl_alc_oxidase_C-sub2"/>
</dbReference>
<dbReference type="InterPro" id="IPR010031">
    <property type="entry name" value="FAD_lactone_oxidase-like"/>
</dbReference>
<dbReference type="PANTHER" id="PTHR43762:SF1">
    <property type="entry name" value="D-ARABINONO-1,4-LACTONE OXIDASE"/>
    <property type="match status" value="1"/>
</dbReference>
<dbReference type="GO" id="GO:0016020">
    <property type="term" value="C:membrane"/>
    <property type="evidence" value="ECO:0007669"/>
    <property type="project" value="InterPro"/>
</dbReference>
<dbReference type="SUPFAM" id="SSF56176">
    <property type="entry name" value="FAD-binding/transporter-associated domain-like"/>
    <property type="match status" value="1"/>
</dbReference>
<sequence length="404" mass="43428">MAAIVTNWAGNLAFHASDVHRPASVEELRVIVARSPLVRALGSGHSFSDVADTKGALVSLDALPRTVDLDVSTVRVGGAVRYAELAPRLHRAGFALRNLASLPHITVAGSVATATHGSGDGNGNLATAVRAMELVTAEGDLVSLAGDDPRLSGAVVGLGALGVVVSLTLEVVPTFEVRQHVFEELALEVLDDHFDEVFGSGYSVSLFTRWRRPVIDQVWVKRVSGGAPELFGARPADGPRHPIPGVSAEPCTEQLGVAGPWHERLPHFRPGFTPSAGEELQAEFLLPRGHAVAALRALDGIRDTIAPVLQVSEIRTVAADDLWLSPAYGQDVVAFHFTWIKDVPSVLPVIEAVTRALEPYEARPHWGKLFTAVASYERMDDFRELVSAFDPQGKFSNDFLCRIM</sequence>
<dbReference type="InterPro" id="IPR036318">
    <property type="entry name" value="FAD-bd_PCMH-like_sf"/>
</dbReference>
<dbReference type="GO" id="GO:0080049">
    <property type="term" value="F:L-gulono-1,4-lactone dehydrogenase activity"/>
    <property type="evidence" value="ECO:0007669"/>
    <property type="project" value="TreeGrafter"/>
</dbReference>
<gene>
    <name evidence="3" type="ORF">FHR33_004062</name>
</gene>
<dbReference type="Gene3D" id="3.30.70.2530">
    <property type="match status" value="1"/>
</dbReference>
<comment type="caution">
    <text evidence="3">The sequence shown here is derived from an EMBL/GenBank/DDBJ whole genome shotgun (WGS) entry which is preliminary data.</text>
</comment>